<reference evidence="2" key="1">
    <citation type="submission" date="2023-10" db="EMBL/GenBank/DDBJ databases">
        <authorList>
            <person name="Chen Y."/>
            <person name="Shah S."/>
            <person name="Dougan E. K."/>
            <person name="Thang M."/>
            <person name="Chan C."/>
        </authorList>
    </citation>
    <scope>NUCLEOTIDE SEQUENCE [LARGE SCALE GENOMIC DNA]</scope>
</reference>
<dbReference type="EMBL" id="CAUYUJ010020530">
    <property type="protein sequence ID" value="CAK0898987.1"/>
    <property type="molecule type" value="Genomic_DNA"/>
</dbReference>
<protein>
    <submittedName>
        <fullName evidence="2">Uncharacterized protein</fullName>
    </submittedName>
</protein>
<feature type="non-terminal residue" evidence="2">
    <location>
        <position position="1"/>
    </location>
</feature>
<keyword evidence="3" id="KW-1185">Reference proteome</keyword>
<feature type="compositionally biased region" description="Pro residues" evidence="1">
    <location>
        <begin position="28"/>
        <end position="43"/>
    </location>
</feature>
<comment type="caution">
    <text evidence="2">The sequence shown here is derived from an EMBL/GenBank/DDBJ whole genome shotgun (WGS) entry which is preliminary data.</text>
</comment>
<evidence type="ECO:0000313" key="2">
    <source>
        <dbReference type="EMBL" id="CAK0898987.1"/>
    </source>
</evidence>
<accession>A0ABN9XIQ1</accession>
<proteinExistence type="predicted"/>
<evidence type="ECO:0000256" key="1">
    <source>
        <dbReference type="SAM" id="MobiDB-lite"/>
    </source>
</evidence>
<name>A0ABN9XIQ1_9DINO</name>
<feature type="region of interest" description="Disordered" evidence="1">
    <location>
        <begin position="27"/>
        <end position="61"/>
    </location>
</feature>
<sequence length="61" mass="6298">QSQTLGAAPLPPAPGAWPPRCPRLLLALPPPPRAAPRAPPPRPAIGRARRGWTPNRATGAG</sequence>
<gene>
    <name evidence="2" type="ORF">PCOR1329_LOCUS76621</name>
</gene>
<feature type="non-terminal residue" evidence="2">
    <location>
        <position position="61"/>
    </location>
</feature>
<organism evidence="2 3">
    <name type="scientific">Prorocentrum cordatum</name>
    <dbReference type="NCBI Taxonomy" id="2364126"/>
    <lineage>
        <taxon>Eukaryota</taxon>
        <taxon>Sar</taxon>
        <taxon>Alveolata</taxon>
        <taxon>Dinophyceae</taxon>
        <taxon>Prorocentrales</taxon>
        <taxon>Prorocentraceae</taxon>
        <taxon>Prorocentrum</taxon>
    </lineage>
</organism>
<dbReference type="Proteomes" id="UP001189429">
    <property type="component" value="Unassembled WGS sequence"/>
</dbReference>
<evidence type="ECO:0000313" key="3">
    <source>
        <dbReference type="Proteomes" id="UP001189429"/>
    </source>
</evidence>